<evidence type="ECO:0000313" key="3">
    <source>
        <dbReference type="EMBL" id="KAB1072875.1"/>
    </source>
</evidence>
<comment type="caution">
    <text evidence="3">The sequence shown here is derived from an EMBL/GenBank/DDBJ whole genome shotgun (WGS) entry which is preliminary data.</text>
</comment>
<evidence type="ECO:0000313" key="4">
    <source>
        <dbReference type="Proteomes" id="UP000441523"/>
    </source>
</evidence>
<dbReference type="AlphaFoldDB" id="A0A6N6MQG3"/>
<gene>
    <name evidence="3" type="ORF">F6X51_14745</name>
</gene>
<dbReference type="SUPFAM" id="SSF52499">
    <property type="entry name" value="Isochorismatase-like hydrolases"/>
    <property type="match status" value="1"/>
</dbReference>
<reference evidence="3 4" key="1">
    <citation type="submission" date="2019-09" db="EMBL/GenBank/DDBJ databases">
        <title>YIM 132548 draft genome.</title>
        <authorList>
            <person name="Jiang L."/>
        </authorList>
    </citation>
    <scope>NUCLEOTIDE SEQUENCE [LARGE SCALE GENOMIC DNA]</scope>
    <source>
        <strain evidence="3 4">YIM 132548</strain>
    </source>
</reference>
<keyword evidence="1 3" id="KW-0378">Hydrolase</keyword>
<dbReference type="PANTHER" id="PTHR43540:SF6">
    <property type="entry name" value="ISOCHORISMATASE-LIKE DOMAIN-CONTAINING PROTEIN"/>
    <property type="match status" value="1"/>
</dbReference>
<dbReference type="Pfam" id="PF00857">
    <property type="entry name" value="Isochorismatase"/>
    <property type="match status" value="1"/>
</dbReference>
<accession>A0A6N6MQG3</accession>
<dbReference type="Proteomes" id="UP000441523">
    <property type="component" value="Unassembled WGS sequence"/>
</dbReference>
<dbReference type="InterPro" id="IPR050272">
    <property type="entry name" value="Isochorismatase-like_hydrls"/>
</dbReference>
<feature type="domain" description="Isochorismatase-like" evidence="2">
    <location>
        <begin position="49"/>
        <end position="121"/>
    </location>
</feature>
<dbReference type="EMBL" id="VZZJ01000011">
    <property type="protein sequence ID" value="KAB1072875.1"/>
    <property type="molecule type" value="Genomic_DNA"/>
</dbReference>
<dbReference type="PANTHER" id="PTHR43540">
    <property type="entry name" value="PEROXYUREIDOACRYLATE/UREIDOACRYLATE AMIDOHYDROLASE-RELATED"/>
    <property type="match status" value="1"/>
</dbReference>
<dbReference type="InterPro" id="IPR000868">
    <property type="entry name" value="Isochorismatase-like_dom"/>
</dbReference>
<protein>
    <submittedName>
        <fullName evidence="3">Cysteine hydrolase family protein</fullName>
    </submittedName>
</protein>
<evidence type="ECO:0000256" key="1">
    <source>
        <dbReference type="ARBA" id="ARBA00022801"/>
    </source>
</evidence>
<evidence type="ECO:0000259" key="2">
    <source>
        <dbReference type="Pfam" id="PF00857"/>
    </source>
</evidence>
<keyword evidence="4" id="KW-1185">Reference proteome</keyword>
<name>A0A6N6MQG3_9HYPH</name>
<organism evidence="3 4">
    <name type="scientific">Methylobacterium planeticum</name>
    <dbReference type="NCBI Taxonomy" id="2615211"/>
    <lineage>
        <taxon>Bacteria</taxon>
        <taxon>Pseudomonadati</taxon>
        <taxon>Pseudomonadota</taxon>
        <taxon>Alphaproteobacteria</taxon>
        <taxon>Hyphomicrobiales</taxon>
        <taxon>Methylobacteriaceae</taxon>
        <taxon>Methylobacterium</taxon>
    </lineage>
</organism>
<sequence length="139" mass="14747">MASQDAAKNDSPDIDFRQSDELRQGHLGATCLHLCVDMPGMFSEKADRHTSSWIGTGLGAGLQARGNDTLVVTGGETDLCGLSAVLGAVDCGYRAAVVADALCISSDLAHQALLTLHRSRYGRQVETVTTGTVLENWTR</sequence>
<dbReference type="Gene3D" id="3.40.50.850">
    <property type="entry name" value="Isochorismatase-like"/>
    <property type="match status" value="1"/>
</dbReference>
<dbReference type="InterPro" id="IPR036380">
    <property type="entry name" value="Isochorismatase-like_sf"/>
</dbReference>
<dbReference type="GO" id="GO:0016787">
    <property type="term" value="F:hydrolase activity"/>
    <property type="evidence" value="ECO:0007669"/>
    <property type="project" value="UniProtKB-KW"/>
</dbReference>
<proteinExistence type="predicted"/>